<name>A0A0K1QGU3_9BACT</name>
<protein>
    <submittedName>
        <fullName evidence="1">Uncharacterized protein</fullName>
    </submittedName>
</protein>
<keyword evidence="2" id="KW-1185">Reference proteome</keyword>
<gene>
    <name evidence="1" type="ORF">AKJ09_11318</name>
</gene>
<evidence type="ECO:0000313" key="2">
    <source>
        <dbReference type="Proteomes" id="UP000064967"/>
    </source>
</evidence>
<dbReference type="EMBL" id="CP012333">
    <property type="protein sequence ID" value="AKV04655.1"/>
    <property type="molecule type" value="Genomic_DNA"/>
</dbReference>
<dbReference type="STRING" id="1391654.AKJ09_11318"/>
<dbReference type="Proteomes" id="UP000064967">
    <property type="component" value="Chromosome"/>
</dbReference>
<accession>A0A0K1QGU3</accession>
<dbReference type="KEGG" id="llu:AKJ09_11318"/>
<reference evidence="1 2" key="1">
    <citation type="submission" date="2015-08" db="EMBL/GenBank/DDBJ databases">
        <authorList>
            <person name="Babu N.S."/>
            <person name="Beckwith C.J."/>
            <person name="Beseler K.G."/>
            <person name="Brison A."/>
            <person name="Carone J.V."/>
            <person name="Caskin T.P."/>
            <person name="Diamond M."/>
            <person name="Durham M.E."/>
            <person name="Foxe J.M."/>
            <person name="Go M."/>
            <person name="Henderson B.A."/>
            <person name="Jones I.B."/>
            <person name="McGettigan J.A."/>
            <person name="Micheletti S.J."/>
            <person name="Nasrallah M.E."/>
            <person name="Ortiz D."/>
            <person name="Piller C.R."/>
            <person name="Privatt S.R."/>
            <person name="Schneider S.L."/>
            <person name="Sharp S."/>
            <person name="Smith T.C."/>
            <person name="Stanton J.D."/>
            <person name="Ullery H.E."/>
            <person name="Wilson R.J."/>
            <person name="Serrano M.G."/>
            <person name="Buck G."/>
            <person name="Lee V."/>
            <person name="Wang Y."/>
            <person name="Carvalho R."/>
            <person name="Voegtly L."/>
            <person name="Shi R."/>
            <person name="Duckworth R."/>
            <person name="Johnson A."/>
            <person name="Loviza R."/>
            <person name="Walstead R."/>
            <person name="Shah Z."/>
            <person name="Kiflezghi M."/>
            <person name="Wade K."/>
            <person name="Ball S.L."/>
            <person name="Bradley K.W."/>
            <person name="Asai D.J."/>
            <person name="Bowman C.A."/>
            <person name="Russell D.A."/>
            <person name="Pope W.H."/>
            <person name="Jacobs-Sera D."/>
            <person name="Hendrix R.W."/>
            <person name="Hatfull G.F."/>
        </authorList>
    </citation>
    <scope>NUCLEOTIDE SEQUENCE [LARGE SCALE GENOMIC DNA]</scope>
    <source>
        <strain evidence="1 2">DSM 27648</strain>
    </source>
</reference>
<proteinExistence type="predicted"/>
<dbReference type="PATRIC" id="fig|1391654.3.peg.11490"/>
<evidence type="ECO:0000313" key="1">
    <source>
        <dbReference type="EMBL" id="AKV04655.1"/>
    </source>
</evidence>
<dbReference type="AlphaFoldDB" id="A0A0K1QGU3"/>
<sequence>MIGRVWRPEDEALLWRLEDEAIFEALFRFHVGSIANEATTPHARGSGLVHAARSLPNADDALDSATKGDVTKLARLLEAAPMAGRSPELLHHLALYFGEVASVLESAAPEAASNAWTRALAAWLALAEERSYLTRLEEAIRGAASSKDVMLPPERVPLEIVAELGKAAEATSRDLAPRGRVALSALSLRSIDDAVRLAGVGGDASARAHREAERRRNAALDAALAVIGEALDDANVRGELSSSGRAILLRAIDVWGWSGQDEAVEQFTVERIATIGWELYRASSWSALRYLLDPFRPMIEHLAARIEGDPSKVAFAASCAQMFVFLSDVQVVFTQKLDLAERAVRICPSHRNGRLVLAAALCEQAMIIMRNMVLFARRDEIDRVDAILARAESLYPRSTELPEARAMLERIRRGRIAL</sequence>
<organism evidence="1 2">
    <name type="scientific">Labilithrix luteola</name>
    <dbReference type="NCBI Taxonomy" id="1391654"/>
    <lineage>
        <taxon>Bacteria</taxon>
        <taxon>Pseudomonadati</taxon>
        <taxon>Myxococcota</taxon>
        <taxon>Polyangia</taxon>
        <taxon>Polyangiales</taxon>
        <taxon>Labilitrichaceae</taxon>
        <taxon>Labilithrix</taxon>
    </lineage>
</organism>